<evidence type="ECO:0000313" key="2">
    <source>
        <dbReference type="Proteomes" id="UP001235939"/>
    </source>
</evidence>
<name>A0ABY6KMU5_9ARAC</name>
<sequence length="81" mass="9622">MFRRENPYLKKKSFVRISMKMKSNMIKSDGKVDTRQSFCDNRGGLRWTREFTYVQRTRNESREGVYFYIRDQGSTSGIGHG</sequence>
<evidence type="ECO:0000313" key="1">
    <source>
        <dbReference type="EMBL" id="UYV70191.1"/>
    </source>
</evidence>
<organism evidence="1 2">
    <name type="scientific">Cordylochernes scorpioides</name>
    <dbReference type="NCBI Taxonomy" id="51811"/>
    <lineage>
        <taxon>Eukaryota</taxon>
        <taxon>Metazoa</taxon>
        <taxon>Ecdysozoa</taxon>
        <taxon>Arthropoda</taxon>
        <taxon>Chelicerata</taxon>
        <taxon>Arachnida</taxon>
        <taxon>Pseudoscorpiones</taxon>
        <taxon>Cheliferoidea</taxon>
        <taxon>Chernetidae</taxon>
        <taxon>Cordylochernes</taxon>
    </lineage>
</organism>
<keyword evidence="2" id="KW-1185">Reference proteome</keyword>
<reference evidence="1 2" key="1">
    <citation type="submission" date="2022-01" db="EMBL/GenBank/DDBJ databases">
        <title>A chromosomal length assembly of Cordylochernes scorpioides.</title>
        <authorList>
            <person name="Zeh D."/>
            <person name="Zeh J."/>
        </authorList>
    </citation>
    <scope>NUCLEOTIDE SEQUENCE [LARGE SCALE GENOMIC DNA]</scope>
    <source>
        <strain evidence="1">IN4F17</strain>
        <tissue evidence="1">Whole Body</tissue>
    </source>
</reference>
<dbReference type="EMBL" id="CP092869">
    <property type="protein sequence ID" value="UYV70191.1"/>
    <property type="molecule type" value="Genomic_DNA"/>
</dbReference>
<protein>
    <submittedName>
        <fullName evidence="1">Uncharacterized protein</fullName>
    </submittedName>
</protein>
<gene>
    <name evidence="1" type="ORF">LAZ67_7002123</name>
</gene>
<accession>A0ABY6KMU5</accession>
<dbReference type="Proteomes" id="UP001235939">
    <property type="component" value="Chromosome 07"/>
</dbReference>
<proteinExistence type="predicted"/>